<comment type="caution">
    <text evidence="1">The sequence shown here is derived from an EMBL/GenBank/DDBJ whole genome shotgun (WGS) entry which is preliminary data.</text>
</comment>
<gene>
    <name evidence="1" type="ORF">EYF80_037794</name>
</gene>
<reference evidence="1 2" key="1">
    <citation type="submission" date="2019-03" db="EMBL/GenBank/DDBJ databases">
        <title>First draft genome of Liparis tanakae, snailfish: a comprehensive survey of snailfish specific genes.</title>
        <authorList>
            <person name="Kim W."/>
            <person name="Song I."/>
            <person name="Jeong J.-H."/>
            <person name="Kim D."/>
            <person name="Kim S."/>
            <person name="Ryu S."/>
            <person name="Song J.Y."/>
            <person name="Lee S.K."/>
        </authorList>
    </citation>
    <scope>NUCLEOTIDE SEQUENCE [LARGE SCALE GENOMIC DNA]</scope>
    <source>
        <tissue evidence="1">Muscle</tissue>
    </source>
</reference>
<protein>
    <submittedName>
        <fullName evidence="1">Uncharacterized protein</fullName>
    </submittedName>
</protein>
<dbReference type="AlphaFoldDB" id="A0A4Z2GEK7"/>
<dbReference type="Proteomes" id="UP000314294">
    <property type="component" value="Unassembled WGS sequence"/>
</dbReference>
<organism evidence="1 2">
    <name type="scientific">Liparis tanakae</name>
    <name type="common">Tanaka's snailfish</name>
    <dbReference type="NCBI Taxonomy" id="230148"/>
    <lineage>
        <taxon>Eukaryota</taxon>
        <taxon>Metazoa</taxon>
        <taxon>Chordata</taxon>
        <taxon>Craniata</taxon>
        <taxon>Vertebrata</taxon>
        <taxon>Euteleostomi</taxon>
        <taxon>Actinopterygii</taxon>
        <taxon>Neopterygii</taxon>
        <taxon>Teleostei</taxon>
        <taxon>Neoteleostei</taxon>
        <taxon>Acanthomorphata</taxon>
        <taxon>Eupercaria</taxon>
        <taxon>Perciformes</taxon>
        <taxon>Cottioidei</taxon>
        <taxon>Cottales</taxon>
        <taxon>Liparidae</taxon>
        <taxon>Liparis</taxon>
    </lineage>
</organism>
<evidence type="ECO:0000313" key="2">
    <source>
        <dbReference type="Proteomes" id="UP000314294"/>
    </source>
</evidence>
<dbReference type="EMBL" id="SRLO01000563">
    <property type="protein sequence ID" value="TNN51988.1"/>
    <property type="molecule type" value="Genomic_DNA"/>
</dbReference>
<sequence length="178" mass="18971">MGCRCEGESLWKKSSSSQAFTQDKTSTACLKYMETLSGTGNGLPSAPSLTLVNVKVKRVTADWVTLPTHPPQICATTTIHGKCDKTIGTTTTGVKDYNSHSAVQAEEAAAQLKRMRLLSLRGTQESPDIIVCVGPCDIPVCCWDGLGNRPWLEVTAVPPQLRSVLRPDDEGSPGGALA</sequence>
<keyword evidence="2" id="KW-1185">Reference proteome</keyword>
<accession>A0A4Z2GEK7</accession>
<proteinExistence type="predicted"/>
<name>A0A4Z2GEK7_9TELE</name>
<evidence type="ECO:0000313" key="1">
    <source>
        <dbReference type="EMBL" id="TNN51988.1"/>
    </source>
</evidence>